<feature type="transmembrane region" description="Helical" evidence="1">
    <location>
        <begin position="32"/>
        <end position="48"/>
    </location>
</feature>
<sequence length="964" mass="104468">MAKSDALVGQDLPPYELVQRPSSLLLRRRRRVLGTLLLIAILLVLVQLESITTTPTSVPQTQSFVEGLNKCHQVSNQGQHDTQALKDRPNPRWNPITGQQIPIVIKDASLFDGDSTRKGTFDIIFDSGVIWSVSPASTQNSIPKGARVIYGGFVTPGFVDMHSHHLLLPFPHLSSTSDVNERPLLGPITPFVRSIDGFKPYDPAIKIIASGGVTSSLVLPGSANIVGGEAYMVKNLPLAGSAGEPVVDELLLEYGLPENSRQRYLKMACGENPKGIYGNTRLGLTWLLREKLEKARELLQRQVTWCEAAFEVEASTFAKARRISNFLKSEGKRPDSFELETLLALLKGELNVNVHCYEPEDFERMLSVLHEFGVHPRAFHHALEAWQVPELLKHLEENITIATFAENSLFKAEAYGANLRGPKILDDHGVQVALKSDHTGEENFAKYLIYQAAIAHSFGLPEDKALQSVTSVPARSVQQDHRIGYVRPGYDADLVIWDDHPLQVGATPSEVFIDGRSALHESKSSDELTHEAIRSSKLHEAPVMRTSIAPDQKEDICGRAEGPHSEVLFTGIQEVLIDLPTHLTQNAKNLTLLVEDGQITCFDERSACVSSSGSEDGLTQVELNNGYITPGLVAFGNNIGIQSIPSESSTGDGLAAKNGDALNEQKAVHFAKYGVHFFGRGFTRARIGGVTRAISAPHSGGGIIQGVSVGIHTSVNATILNGGIWKDDVALHFTIGQAAKGDDTLTVSSGIERLRQVLEKGKTAESGIYYQAARGLLPMVVRAFNKDDISQLILVKREFPSVRLVLYGGHAAPLVAKPLAEAGIPVILTGNRGAPDSWEKQNVLTGPPLTESPAKILINAGVLLGLAVKSDSKIHGLAQEARWAGKYAGLTDKQAIALVSTNLDDILGTRSNKKGHYEPLTQSFSGDFVVWEGNPLRGEGSVVVAVQDGGKVADCWPDTTDVVL</sequence>
<dbReference type="InterPro" id="IPR032466">
    <property type="entry name" value="Metal_Hydrolase"/>
</dbReference>
<dbReference type="PANTHER" id="PTHR43135:SF3">
    <property type="entry name" value="ALPHA-D-RIBOSE 1-METHYLPHOSPHONATE 5-TRIPHOSPHATE DIPHOSPHATASE"/>
    <property type="match status" value="1"/>
</dbReference>
<keyword evidence="4" id="KW-1185">Reference proteome</keyword>
<organism evidence="3 4">
    <name type="scientific">Aspergillus ruber (strain CBS 135680)</name>
    <dbReference type="NCBI Taxonomy" id="1388766"/>
    <lineage>
        <taxon>Eukaryota</taxon>
        <taxon>Fungi</taxon>
        <taxon>Dikarya</taxon>
        <taxon>Ascomycota</taxon>
        <taxon>Pezizomycotina</taxon>
        <taxon>Eurotiomycetes</taxon>
        <taxon>Eurotiomycetidae</taxon>
        <taxon>Eurotiales</taxon>
        <taxon>Aspergillaceae</taxon>
        <taxon>Aspergillus</taxon>
        <taxon>Aspergillus subgen. Aspergillus</taxon>
    </lineage>
</organism>
<keyword evidence="1" id="KW-1133">Transmembrane helix</keyword>
<dbReference type="Pfam" id="PF01979">
    <property type="entry name" value="Amidohydro_1"/>
    <property type="match status" value="1"/>
</dbReference>
<dbReference type="OrthoDB" id="10258955at2759"/>
<dbReference type="InterPro" id="IPR006680">
    <property type="entry name" value="Amidohydro-rel"/>
</dbReference>
<evidence type="ECO:0000313" key="4">
    <source>
        <dbReference type="Proteomes" id="UP000019804"/>
    </source>
</evidence>
<evidence type="ECO:0000259" key="2">
    <source>
        <dbReference type="Pfam" id="PF01979"/>
    </source>
</evidence>
<gene>
    <name evidence="3" type="ORF">EURHEDRAFT_545297</name>
</gene>
<keyword evidence="1" id="KW-0472">Membrane</keyword>
<evidence type="ECO:0000313" key="3">
    <source>
        <dbReference type="EMBL" id="EYE98610.1"/>
    </source>
</evidence>
<protein>
    <recommendedName>
        <fullName evidence="2">Amidohydrolase-related domain-containing protein</fullName>
    </recommendedName>
</protein>
<dbReference type="Gene3D" id="3.20.20.140">
    <property type="entry name" value="Metal-dependent hydrolases"/>
    <property type="match status" value="2"/>
</dbReference>
<proteinExistence type="predicted"/>
<reference evidence="4" key="1">
    <citation type="journal article" date="2014" name="Nat. Commun.">
        <title>Genomic adaptations of the halophilic Dead Sea filamentous fungus Eurotium rubrum.</title>
        <authorList>
            <person name="Kis-Papo T."/>
            <person name="Weig A.R."/>
            <person name="Riley R."/>
            <person name="Persoh D."/>
            <person name="Salamov A."/>
            <person name="Sun H."/>
            <person name="Lipzen A."/>
            <person name="Wasser S.P."/>
            <person name="Rambold G."/>
            <person name="Grigoriev I.V."/>
            <person name="Nevo E."/>
        </authorList>
    </citation>
    <scope>NUCLEOTIDE SEQUENCE [LARGE SCALE GENOMIC DNA]</scope>
    <source>
        <strain evidence="4">CBS 135680</strain>
    </source>
</reference>
<dbReference type="InterPro" id="IPR011059">
    <property type="entry name" value="Metal-dep_hydrolase_composite"/>
</dbReference>
<evidence type="ECO:0000256" key="1">
    <source>
        <dbReference type="SAM" id="Phobius"/>
    </source>
</evidence>
<dbReference type="HOGENOM" id="CLU_006273_1_1_1"/>
<dbReference type="InterPro" id="IPR051781">
    <property type="entry name" value="Metallo-dep_Hydrolase"/>
</dbReference>
<name>A0A017SQT3_ASPRC</name>
<feature type="domain" description="Amidohydrolase-related" evidence="2">
    <location>
        <begin position="423"/>
        <end position="515"/>
    </location>
</feature>
<dbReference type="EMBL" id="KK088413">
    <property type="protein sequence ID" value="EYE98610.1"/>
    <property type="molecule type" value="Genomic_DNA"/>
</dbReference>
<dbReference type="GeneID" id="63702568"/>
<accession>A0A017SQT3</accession>
<dbReference type="PANTHER" id="PTHR43135">
    <property type="entry name" value="ALPHA-D-RIBOSE 1-METHYLPHOSPHONATE 5-TRIPHOSPHATE DIPHOSPHATASE"/>
    <property type="match status" value="1"/>
</dbReference>
<keyword evidence="1" id="KW-0812">Transmembrane</keyword>
<dbReference type="RefSeq" id="XP_040642298.1">
    <property type="nucleotide sequence ID" value="XM_040787444.1"/>
</dbReference>
<dbReference type="GO" id="GO:0016810">
    <property type="term" value="F:hydrolase activity, acting on carbon-nitrogen (but not peptide) bonds"/>
    <property type="evidence" value="ECO:0007669"/>
    <property type="project" value="InterPro"/>
</dbReference>
<dbReference type="Proteomes" id="UP000019804">
    <property type="component" value="Unassembled WGS sequence"/>
</dbReference>
<dbReference type="SUPFAM" id="SSF51556">
    <property type="entry name" value="Metallo-dependent hydrolases"/>
    <property type="match status" value="1"/>
</dbReference>
<dbReference type="AlphaFoldDB" id="A0A017SQT3"/>
<dbReference type="SUPFAM" id="SSF51338">
    <property type="entry name" value="Composite domain of metallo-dependent hydrolases"/>
    <property type="match status" value="1"/>
</dbReference>